<gene>
    <name evidence="1" type="ORF">CIG75_16740</name>
</gene>
<dbReference type="AlphaFoldDB" id="A0A223D4C9"/>
<sequence length="268" mass="30936">MPTHQQAALFEHRFWLQIMGDHARFILATLSSQEKREVERTLAFRSSFDQLLATSRHHLSDEELIVLAQQAAQLTHEFRQFKLHLVSRQLTGEIALTLPPTFLNHMVNELEEYSRILNHLLQGKEPPVFHAVHHHLLWLPDASGHADGLASYTDMSEKLVIARAKSFSAHFSDLYLKAIEMAGFLRTGLQEFPPLARLNKESELEILLFMEFLNELEQMELDHTLLSTLSPLMPDHMYREECYYLTKLGAVSNLCQPNCDPTRPRVQD</sequence>
<organism evidence="1 2">
    <name type="scientific">Tumebacillus algifaecis</name>
    <dbReference type="NCBI Taxonomy" id="1214604"/>
    <lineage>
        <taxon>Bacteria</taxon>
        <taxon>Bacillati</taxon>
        <taxon>Bacillota</taxon>
        <taxon>Bacilli</taxon>
        <taxon>Bacillales</taxon>
        <taxon>Alicyclobacillaceae</taxon>
        <taxon>Tumebacillus</taxon>
    </lineage>
</organism>
<dbReference type="Proteomes" id="UP000214688">
    <property type="component" value="Chromosome"/>
</dbReference>
<dbReference type="EMBL" id="CP022657">
    <property type="protein sequence ID" value="ASS76442.1"/>
    <property type="molecule type" value="Genomic_DNA"/>
</dbReference>
<name>A0A223D4C9_9BACL</name>
<evidence type="ECO:0008006" key="3">
    <source>
        <dbReference type="Google" id="ProtNLM"/>
    </source>
</evidence>
<reference evidence="1 2" key="1">
    <citation type="journal article" date="2015" name="Int. J. Syst. Evol. Microbiol.">
        <title>Tumebacillus algifaecis sp. nov., isolated from decomposing algal scum.</title>
        <authorList>
            <person name="Wu Y.F."/>
            <person name="Zhang B."/>
            <person name="Xing P."/>
            <person name="Wu Q.L."/>
            <person name="Liu S.J."/>
        </authorList>
    </citation>
    <scope>NUCLEOTIDE SEQUENCE [LARGE SCALE GENOMIC DNA]</scope>
    <source>
        <strain evidence="1 2">THMBR28</strain>
    </source>
</reference>
<dbReference type="Pfam" id="PF11155">
    <property type="entry name" value="DUF2935"/>
    <property type="match status" value="2"/>
</dbReference>
<dbReference type="OrthoDB" id="1633927at2"/>
<accession>A0A223D4C9</accession>
<dbReference type="SUPFAM" id="SSF158430">
    <property type="entry name" value="Bacillus cereus metalloprotein-like"/>
    <property type="match status" value="2"/>
</dbReference>
<dbReference type="Gene3D" id="1.20.1260.120">
    <property type="entry name" value="Protein of unknown function DUF2935"/>
    <property type="match status" value="1"/>
</dbReference>
<dbReference type="InterPro" id="IPR021328">
    <property type="entry name" value="CotB-like"/>
</dbReference>
<protein>
    <recommendedName>
        <fullName evidence="3">DUF2935 domain-containing protein</fullName>
    </recommendedName>
</protein>
<dbReference type="RefSeq" id="WP_094237675.1">
    <property type="nucleotide sequence ID" value="NZ_CP022657.1"/>
</dbReference>
<evidence type="ECO:0000313" key="1">
    <source>
        <dbReference type="EMBL" id="ASS76442.1"/>
    </source>
</evidence>
<dbReference type="KEGG" id="tab:CIG75_16740"/>
<proteinExistence type="predicted"/>
<keyword evidence="2" id="KW-1185">Reference proteome</keyword>
<evidence type="ECO:0000313" key="2">
    <source>
        <dbReference type="Proteomes" id="UP000214688"/>
    </source>
</evidence>